<dbReference type="GeneID" id="72072302"/>
<dbReference type="KEGG" id="ptkz:JDV02_010358"/>
<feature type="compositionally biased region" description="Low complexity" evidence="1">
    <location>
        <begin position="95"/>
        <end position="108"/>
    </location>
</feature>
<organism evidence="2 3">
    <name type="scientific">Purpureocillium takamizusanense</name>
    <dbReference type="NCBI Taxonomy" id="2060973"/>
    <lineage>
        <taxon>Eukaryota</taxon>
        <taxon>Fungi</taxon>
        <taxon>Dikarya</taxon>
        <taxon>Ascomycota</taxon>
        <taxon>Pezizomycotina</taxon>
        <taxon>Sordariomycetes</taxon>
        <taxon>Hypocreomycetidae</taxon>
        <taxon>Hypocreales</taxon>
        <taxon>Ophiocordycipitaceae</taxon>
        <taxon>Purpureocillium</taxon>
    </lineage>
</organism>
<proteinExistence type="predicted"/>
<dbReference type="RefSeq" id="XP_047848105.1">
    <property type="nucleotide sequence ID" value="XM_047992092.1"/>
</dbReference>
<feature type="region of interest" description="Disordered" evidence="1">
    <location>
        <begin position="1"/>
        <end position="115"/>
    </location>
</feature>
<evidence type="ECO:0000256" key="1">
    <source>
        <dbReference type="SAM" id="MobiDB-lite"/>
    </source>
</evidence>
<feature type="compositionally biased region" description="Low complexity" evidence="1">
    <location>
        <begin position="54"/>
        <end position="81"/>
    </location>
</feature>
<feature type="compositionally biased region" description="Basic and acidic residues" evidence="1">
    <location>
        <begin position="42"/>
        <end position="53"/>
    </location>
</feature>
<reference evidence="2" key="1">
    <citation type="submission" date="2021-11" db="EMBL/GenBank/DDBJ databases">
        <title>Purpureocillium_takamizusanense_genome.</title>
        <authorList>
            <person name="Nguyen N.-H."/>
        </authorList>
    </citation>
    <scope>NUCLEOTIDE SEQUENCE</scope>
    <source>
        <strain evidence="2">PT3</strain>
    </source>
</reference>
<evidence type="ECO:0008006" key="4">
    <source>
        <dbReference type="Google" id="ProtNLM"/>
    </source>
</evidence>
<evidence type="ECO:0000313" key="3">
    <source>
        <dbReference type="Proteomes" id="UP000829364"/>
    </source>
</evidence>
<sequence length="198" mass="21371">MSLQLKCSGDKDGCDRCAASGHSCEYSRSNSRKGRKGSANSKESRCHSREESRSPSSHTSSQKGQSQAKSKSGRSRNSGSALASTSHMGQRHHSSSASHTSSPMASPTDAFDMSAMSTGMTSDMYGSPTMSQFDTGHFPAYQQGVWSGFNDAADVVVTTAMDSTYVATTGSMYDSVYGAYDAYQGYQYPNMDQRYWPQ</sequence>
<accession>A0A9Q8QNS9</accession>
<keyword evidence="3" id="KW-1185">Reference proteome</keyword>
<evidence type="ECO:0000313" key="2">
    <source>
        <dbReference type="EMBL" id="UNI24624.1"/>
    </source>
</evidence>
<dbReference type="Proteomes" id="UP000829364">
    <property type="component" value="Chromosome 12"/>
</dbReference>
<dbReference type="EMBL" id="CP086365">
    <property type="protein sequence ID" value="UNI24624.1"/>
    <property type="molecule type" value="Genomic_DNA"/>
</dbReference>
<dbReference type="OrthoDB" id="2328572at2759"/>
<gene>
    <name evidence="2" type="ORF">JDV02_010358</name>
</gene>
<dbReference type="AlphaFoldDB" id="A0A9Q8QNS9"/>
<protein>
    <recommendedName>
        <fullName evidence="4">Zn(2)-C6 fungal-type domain-containing protein</fullName>
    </recommendedName>
</protein>
<name>A0A9Q8QNS9_9HYPO</name>